<comment type="caution">
    <text evidence="6">The sequence shown here is derived from an EMBL/GenBank/DDBJ whole genome shotgun (WGS) entry which is preliminary data.</text>
</comment>
<evidence type="ECO:0000313" key="6">
    <source>
        <dbReference type="EMBL" id="EXJ16874.1"/>
    </source>
</evidence>
<dbReference type="STRING" id="1249627.D779_2485"/>
<dbReference type="AlphaFoldDB" id="W9VBT0"/>
<feature type="domain" description="Flagellar hook-length control protein-like C-terminal" evidence="5">
    <location>
        <begin position="600"/>
        <end position="679"/>
    </location>
</feature>
<dbReference type="eggNOG" id="COG3144">
    <property type="taxonomic scope" value="Bacteria"/>
</dbReference>
<dbReference type="EMBL" id="AONC01000004">
    <property type="protein sequence ID" value="EXJ16874.1"/>
    <property type="molecule type" value="Genomic_DNA"/>
</dbReference>
<dbReference type="PANTHER" id="PTHR37533:SF2">
    <property type="entry name" value="FLAGELLAR HOOK-LENGTH CONTROL PROTEIN"/>
    <property type="match status" value="1"/>
</dbReference>
<evidence type="ECO:0000256" key="1">
    <source>
        <dbReference type="ARBA" id="ARBA00003944"/>
    </source>
</evidence>
<feature type="region of interest" description="Disordered" evidence="4">
    <location>
        <begin position="127"/>
        <end position="168"/>
    </location>
</feature>
<dbReference type="GO" id="GO:0044780">
    <property type="term" value="P:bacterial-type flagellum assembly"/>
    <property type="evidence" value="ECO:0007669"/>
    <property type="project" value="InterPro"/>
</dbReference>
<dbReference type="InterPro" id="IPR001635">
    <property type="entry name" value="Flag_hook_Flik"/>
</dbReference>
<feature type="compositionally biased region" description="Low complexity" evidence="4">
    <location>
        <begin position="558"/>
        <end position="575"/>
    </location>
</feature>
<feature type="compositionally biased region" description="Polar residues" evidence="4">
    <location>
        <begin position="230"/>
        <end position="252"/>
    </location>
</feature>
<feature type="compositionally biased region" description="Basic and acidic residues" evidence="4">
    <location>
        <begin position="289"/>
        <end position="300"/>
    </location>
</feature>
<feature type="compositionally biased region" description="Gly residues" evidence="4">
    <location>
        <begin position="678"/>
        <end position="691"/>
    </location>
</feature>
<dbReference type="Proteomes" id="UP000019460">
    <property type="component" value="Unassembled WGS sequence"/>
</dbReference>
<sequence length="732" mass="73936">MMQSNGLQAGLSGLLAQLLGGTAGSNGDSLLGEGAEFLDTLGGQLKEMLVDRGLDPAEIAAYDGQELLAQFVALIQGPQSVQSTTGAGAGSNAESMSSGIDDSSDFLIETPADLLARLLESMSPGAAMTSGSVASGSGGRSSAGPSDESLPSAAEGSSGNRAVTPTDPLGRLLESASAAAVVTSDRLTSGSYGRSSLAELSSFPGFRASSDRLARLIESGTTKDPLASETMGSDSSVTTSPDASMADSTPSARNDRSVSAPLETLVTESDTEDDAGASMTVTSAVPRSQSERSQADRFDRVPSLVSDEVSLDARLPDPGASDPSDPTAPIPAARGVRMDPAVRDPVAVSTAAMPDDKTQRPGAYADPGAVRFAGSDSVEQSSPASQAAIDRLGRLLESLSAGGKVDASDSGFGSDVRSFLNDLARTAADRRASASADAAGGAISDPLYEEGVPGSLTGALQRLAEAFRGGGSNQGVVGTSEARESSDPVAVDPEGEAVLDARSHSSPVRSGGTTDPLSPIPDQARAPLQEEGAGGLEEVVDASSRAIQGDADASGSEGVSVAATASTNSNSASGSGLQRAGALDLYRLLQPGGEAALGDEVRWALSEGLSKAEMRLQPPSLGSLDVKITMEGDKASVLFVSPHPVVREVLEAAMPRLRDALAQDGLSLANLSVADQGARGGDASGRDGTGSNGSSSNGTFQQADALDDDILSEPPLLNTTVSALSKRLDYYI</sequence>
<evidence type="ECO:0000256" key="2">
    <source>
        <dbReference type="ARBA" id="ARBA00009149"/>
    </source>
</evidence>
<dbReference type="Gene3D" id="3.30.750.140">
    <property type="match status" value="1"/>
</dbReference>
<reference evidence="6 7" key="1">
    <citation type="submission" date="2012-11" db="EMBL/GenBank/DDBJ databases">
        <title>Genome assembly of Thiorhodococcus sp. AK35.</title>
        <authorList>
            <person name="Nupur N."/>
            <person name="Khatri I."/>
            <person name="Subramanian S."/>
            <person name="Pinnaka A."/>
        </authorList>
    </citation>
    <scope>NUCLEOTIDE SEQUENCE [LARGE SCALE GENOMIC DNA]</scope>
    <source>
        <strain evidence="6 7">AK35</strain>
    </source>
</reference>
<gene>
    <name evidence="6" type="ORF">D779_2485</name>
</gene>
<name>W9VBT0_9GAMM</name>
<dbReference type="OrthoDB" id="1792985at2"/>
<feature type="region of interest" description="Disordered" evidence="4">
    <location>
        <begin position="677"/>
        <end position="701"/>
    </location>
</feature>
<dbReference type="GO" id="GO:0009424">
    <property type="term" value="C:bacterial-type flagellum hook"/>
    <property type="evidence" value="ECO:0007669"/>
    <property type="project" value="InterPro"/>
</dbReference>
<feature type="compositionally biased region" description="Polar residues" evidence="4">
    <location>
        <begin position="82"/>
        <end position="101"/>
    </location>
</feature>
<feature type="compositionally biased region" description="Polar residues" evidence="4">
    <location>
        <begin position="504"/>
        <end position="516"/>
    </location>
</feature>
<dbReference type="PRINTS" id="PR01007">
    <property type="entry name" value="FLGHOOKFLIK"/>
</dbReference>
<feature type="region of interest" description="Disordered" evidence="4">
    <location>
        <begin position="82"/>
        <end position="103"/>
    </location>
</feature>
<protein>
    <recommendedName>
        <fullName evidence="5">Flagellar hook-length control protein-like C-terminal domain-containing protein</fullName>
    </recommendedName>
</protein>
<feature type="region of interest" description="Disordered" evidence="4">
    <location>
        <begin position="219"/>
        <end position="344"/>
    </location>
</feature>
<dbReference type="InterPro" id="IPR038610">
    <property type="entry name" value="FliK-like_C_sf"/>
</dbReference>
<comment type="function">
    <text evidence="1">Controls the length of the flagellar hook.</text>
</comment>
<dbReference type="CDD" id="cd17470">
    <property type="entry name" value="T3SS_Flik_C"/>
    <property type="match status" value="1"/>
</dbReference>
<accession>W9VBT0</accession>
<comment type="similarity">
    <text evidence="2">Belongs to the FliK family.</text>
</comment>
<feature type="region of interest" description="Disordered" evidence="4">
    <location>
        <begin position="469"/>
        <end position="524"/>
    </location>
</feature>
<dbReference type="Pfam" id="PF02120">
    <property type="entry name" value="Flg_hook"/>
    <property type="match status" value="1"/>
</dbReference>
<keyword evidence="3" id="KW-1005">Bacterial flagellum biogenesis</keyword>
<evidence type="ECO:0000313" key="7">
    <source>
        <dbReference type="Proteomes" id="UP000019460"/>
    </source>
</evidence>
<dbReference type="PANTHER" id="PTHR37533">
    <property type="entry name" value="FLAGELLAR HOOK-LENGTH CONTROL PROTEIN"/>
    <property type="match status" value="1"/>
</dbReference>
<feature type="region of interest" description="Disordered" evidence="4">
    <location>
        <begin position="549"/>
        <end position="576"/>
    </location>
</feature>
<feature type="compositionally biased region" description="Polar residues" evidence="4">
    <location>
        <begin position="279"/>
        <end position="288"/>
    </location>
</feature>
<evidence type="ECO:0000256" key="3">
    <source>
        <dbReference type="ARBA" id="ARBA00022795"/>
    </source>
</evidence>
<evidence type="ECO:0000259" key="5">
    <source>
        <dbReference type="Pfam" id="PF02120"/>
    </source>
</evidence>
<organism evidence="6 7">
    <name type="scientific">Imhoffiella purpurea</name>
    <dbReference type="NCBI Taxonomy" id="1249627"/>
    <lineage>
        <taxon>Bacteria</taxon>
        <taxon>Pseudomonadati</taxon>
        <taxon>Pseudomonadota</taxon>
        <taxon>Gammaproteobacteria</taxon>
        <taxon>Chromatiales</taxon>
        <taxon>Chromatiaceae</taxon>
        <taxon>Imhoffiella</taxon>
    </lineage>
</organism>
<keyword evidence="7" id="KW-1185">Reference proteome</keyword>
<evidence type="ECO:0000256" key="4">
    <source>
        <dbReference type="SAM" id="MobiDB-lite"/>
    </source>
</evidence>
<dbReference type="RefSeq" id="WP_052347709.1">
    <property type="nucleotide sequence ID" value="NZ_AONC01000004.1"/>
</dbReference>
<dbReference type="InterPro" id="IPR021136">
    <property type="entry name" value="Flagellar_hook_control-like_C"/>
</dbReference>
<dbReference type="InterPro" id="IPR052563">
    <property type="entry name" value="FliK"/>
</dbReference>
<proteinExistence type="inferred from homology"/>